<evidence type="ECO:0000256" key="1">
    <source>
        <dbReference type="ARBA" id="ARBA00022737"/>
    </source>
</evidence>
<feature type="signal peptide" evidence="5">
    <location>
        <begin position="1"/>
        <end position="19"/>
    </location>
</feature>
<evidence type="ECO:0000313" key="6">
    <source>
        <dbReference type="EMBL" id="BCS97567.1"/>
    </source>
</evidence>
<dbReference type="PANTHER" id="PTHR44858">
    <property type="entry name" value="TETRATRICOPEPTIDE REPEAT PROTEIN 6"/>
    <property type="match status" value="1"/>
</dbReference>
<dbReference type="InterPro" id="IPR011990">
    <property type="entry name" value="TPR-like_helical_dom_sf"/>
</dbReference>
<evidence type="ECO:0000256" key="5">
    <source>
        <dbReference type="SAM" id="SignalP"/>
    </source>
</evidence>
<evidence type="ECO:0000256" key="3">
    <source>
        <dbReference type="PROSITE-ProRule" id="PRU00339"/>
    </source>
</evidence>
<evidence type="ECO:0000313" key="7">
    <source>
        <dbReference type="Proteomes" id="UP001320148"/>
    </source>
</evidence>
<dbReference type="Gene3D" id="1.25.40.10">
    <property type="entry name" value="Tetratricopeptide repeat domain"/>
    <property type="match status" value="2"/>
</dbReference>
<keyword evidence="4" id="KW-1133">Transmembrane helix</keyword>
<dbReference type="PANTHER" id="PTHR44858:SF17">
    <property type="match status" value="1"/>
</dbReference>
<accession>A0ABM7PJ41</accession>
<dbReference type="Pfam" id="PF13414">
    <property type="entry name" value="TPR_11"/>
    <property type="match status" value="1"/>
</dbReference>
<evidence type="ECO:0000256" key="4">
    <source>
        <dbReference type="SAM" id="Phobius"/>
    </source>
</evidence>
<keyword evidence="4" id="KW-0472">Membrane</keyword>
<gene>
    <name evidence="6" type="ORF">DSLASN_31990</name>
</gene>
<dbReference type="RefSeq" id="WP_236888979.1">
    <property type="nucleotide sequence ID" value="NZ_AP024488.1"/>
</dbReference>
<evidence type="ECO:0008006" key="8">
    <source>
        <dbReference type="Google" id="ProtNLM"/>
    </source>
</evidence>
<sequence length="387" mass="44173">MRSRVLGLLFLLIAAPVFASTPPAELGQYEKTIAEASNEISKGRNLPCSYHRRGVAYLKLQAFEKAIWDFQKLRQFEKVICHDGEKVYGIDIGQIHYLEGGCWYDMNRFDQAVFSFKSAVATDGYMVPKRLYYLMGKSYRYQLLWEDAIAAYTQAISMDPKYAEAYYARGVVYGRIGIKHKERQDRSYARYLDPDLTSERDWEIVSGLAMVFGVLLIVFLLFRTMTGMLFKTSEPVVVKGRPSYFMCFLVIILLSSMLYFWLLSSASSSAHLFWQDPQGRSASLFFFVASLLAGIMYLNLAVKEFVLTETSLYLSSIFWLGGVKRVELNQIRDIETILILRGPNLIQFYLNSGKRYQVAFLHDADGLVDQVKPLLQGSDAALVAQSR</sequence>
<keyword evidence="2 3" id="KW-0802">TPR repeat</keyword>
<feature type="chain" id="PRO_5047242149" description="Tetratricopeptide repeat protein" evidence="5">
    <location>
        <begin position="20"/>
        <end position="387"/>
    </location>
</feature>
<proteinExistence type="predicted"/>
<feature type="transmembrane region" description="Helical" evidence="4">
    <location>
        <begin position="282"/>
        <end position="302"/>
    </location>
</feature>
<keyword evidence="5" id="KW-0732">Signal</keyword>
<dbReference type="EMBL" id="AP024488">
    <property type="protein sequence ID" value="BCS97567.1"/>
    <property type="molecule type" value="Genomic_DNA"/>
</dbReference>
<dbReference type="InterPro" id="IPR050498">
    <property type="entry name" value="Ycf3"/>
</dbReference>
<feature type="repeat" description="TPR" evidence="3">
    <location>
        <begin position="129"/>
        <end position="162"/>
    </location>
</feature>
<reference evidence="6 7" key="1">
    <citation type="submission" date="2021-02" db="EMBL/GenBank/DDBJ databases">
        <title>Complete genome of Desulfoluna sp. strain ASN36.</title>
        <authorList>
            <person name="Takahashi A."/>
            <person name="Kojima H."/>
            <person name="Fukui M."/>
        </authorList>
    </citation>
    <scope>NUCLEOTIDE SEQUENCE [LARGE SCALE GENOMIC DNA]</scope>
    <source>
        <strain evidence="6 7">ASN36</strain>
    </source>
</reference>
<protein>
    <recommendedName>
        <fullName evidence="8">Tetratricopeptide repeat protein</fullName>
    </recommendedName>
</protein>
<keyword evidence="7" id="KW-1185">Reference proteome</keyword>
<dbReference type="SMART" id="SM00028">
    <property type="entry name" value="TPR"/>
    <property type="match status" value="4"/>
</dbReference>
<dbReference type="Proteomes" id="UP001320148">
    <property type="component" value="Chromosome"/>
</dbReference>
<feature type="transmembrane region" description="Helical" evidence="4">
    <location>
        <begin position="243"/>
        <end position="262"/>
    </location>
</feature>
<feature type="transmembrane region" description="Helical" evidence="4">
    <location>
        <begin position="204"/>
        <end position="222"/>
    </location>
</feature>
<evidence type="ECO:0000256" key="2">
    <source>
        <dbReference type="ARBA" id="ARBA00022803"/>
    </source>
</evidence>
<dbReference type="SUPFAM" id="SSF48452">
    <property type="entry name" value="TPR-like"/>
    <property type="match status" value="1"/>
</dbReference>
<dbReference type="PROSITE" id="PS50005">
    <property type="entry name" value="TPR"/>
    <property type="match status" value="1"/>
</dbReference>
<keyword evidence="1" id="KW-0677">Repeat</keyword>
<organism evidence="6 7">
    <name type="scientific">Desulfoluna limicola</name>
    <dbReference type="NCBI Taxonomy" id="2810562"/>
    <lineage>
        <taxon>Bacteria</taxon>
        <taxon>Pseudomonadati</taxon>
        <taxon>Thermodesulfobacteriota</taxon>
        <taxon>Desulfobacteria</taxon>
        <taxon>Desulfobacterales</taxon>
        <taxon>Desulfolunaceae</taxon>
        <taxon>Desulfoluna</taxon>
    </lineage>
</organism>
<name>A0ABM7PJ41_9BACT</name>
<dbReference type="InterPro" id="IPR019734">
    <property type="entry name" value="TPR_rpt"/>
</dbReference>
<keyword evidence="4" id="KW-0812">Transmembrane</keyword>